<dbReference type="Proteomes" id="UP000770661">
    <property type="component" value="Unassembled WGS sequence"/>
</dbReference>
<evidence type="ECO:0000313" key="2">
    <source>
        <dbReference type="EMBL" id="KAG0710446.1"/>
    </source>
</evidence>
<accession>A0A8J5CDJ4</accession>
<sequence length="75" mass="8469">MDHCGQKITVDAARPKFKLGSMGNHAKRLPGHSRPSEDENPTLRMEWCGSNHLRTNNILTPKDEESVARSCWAPR</sequence>
<proteinExistence type="predicted"/>
<dbReference type="EMBL" id="JACEEZ010024186">
    <property type="protein sequence ID" value="KAG0710446.1"/>
    <property type="molecule type" value="Genomic_DNA"/>
</dbReference>
<organism evidence="2 3">
    <name type="scientific">Chionoecetes opilio</name>
    <name type="common">Atlantic snow crab</name>
    <name type="synonym">Cancer opilio</name>
    <dbReference type="NCBI Taxonomy" id="41210"/>
    <lineage>
        <taxon>Eukaryota</taxon>
        <taxon>Metazoa</taxon>
        <taxon>Ecdysozoa</taxon>
        <taxon>Arthropoda</taxon>
        <taxon>Crustacea</taxon>
        <taxon>Multicrustacea</taxon>
        <taxon>Malacostraca</taxon>
        <taxon>Eumalacostraca</taxon>
        <taxon>Eucarida</taxon>
        <taxon>Decapoda</taxon>
        <taxon>Pleocyemata</taxon>
        <taxon>Brachyura</taxon>
        <taxon>Eubrachyura</taxon>
        <taxon>Majoidea</taxon>
        <taxon>Majidae</taxon>
        <taxon>Chionoecetes</taxon>
    </lineage>
</organism>
<keyword evidence="3" id="KW-1185">Reference proteome</keyword>
<protein>
    <submittedName>
        <fullName evidence="2">Uncharacterized protein</fullName>
    </submittedName>
</protein>
<name>A0A8J5CDJ4_CHIOP</name>
<dbReference type="AlphaFoldDB" id="A0A8J5CDJ4"/>
<evidence type="ECO:0000313" key="3">
    <source>
        <dbReference type="Proteomes" id="UP000770661"/>
    </source>
</evidence>
<comment type="caution">
    <text evidence="2">The sequence shown here is derived from an EMBL/GenBank/DDBJ whole genome shotgun (WGS) entry which is preliminary data.</text>
</comment>
<gene>
    <name evidence="2" type="ORF">GWK47_022761</name>
</gene>
<evidence type="ECO:0000256" key="1">
    <source>
        <dbReference type="SAM" id="MobiDB-lite"/>
    </source>
</evidence>
<reference evidence="2" key="1">
    <citation type="submission" date="2020-07" db="EMBL/GenBank/DDBJ databases">
        <title>The High-quality genome of the commercially important snow crab, Chionoecetes opilio.</title>
        <authorList>
            <person name="Jeong J.-H."/>
            <person name="Ryu S."/>
        </authorList>
    </citation>
    <scope>NUCLEOTIDE SEQUENCE</scope>
    <source>
        <strain evidence="2">MADBK_172401_WGS</strain>
        <tissue evidence="2">Digestive gland</tissue>
    </source>
</reference>
<feature type="region of interest" description="Disordered" evidence="1">
    <location>
        <begin position="1"/>
        <end position="43"/>
    </location>
</feature>